<dbReference type="EMBL" id="CYSF01000012">
    <property type="protein sequence ID" value="CUH85216.1"/>
    <property type="molecule type" value="Genomic_DNA"/>
</dbReference>
<name>A0A0P1H3Z4_9RHOB</name>
<dbReference type="Gene3D" id="3.80.10.10">
    <property type="entry name" value="Ribonuclease Inhibitor"/>
    <property type="match status" value="1"/>
</dbReference>
<protein>
    <recommendedName>
        <fullName evidence="3">Leucine Rich repeats (2 copies)</fullName>
    </recommendedName>
</protein>
<sequence>MRLNSITSKSFFGVLPFRNRGASASYSRFSTALRTYGLSRCSVFQQALLVGVRPTKGLYSRIKHLPKFTGAVGFMAGPNQVELISAFLNSPESQRVHHLQIGITPAYHASENALYGFDMSTVLSLFKGQRLPRLKSLSLGDCYPFGAGSTAAYLRGCALGDITPIFEAAPRLEILDLNGPFCLSRPVRHFKLREINVQIDPVAATEATLSQQSLDHLLASDLPLIESLSLHCCGSTEMLLDLPRGFDPQRGMPKLTALSLENLSRDSARRQAALQARMLAG</sequence>
<organism evidence="1 2">
    <name type="scientific">Thalassovita mediterranea</name>
    <dbReference type="NCBI Taxonomy" id="340021"/>
    <lineage>
        <taxon>Bacteria</taxon>
        <taxon>Pseudomonadati</taxon>
        <taxon>Pseudomonadota</taxon>
        <taxon>Alphaproteobacteria</taxon>
        <taxon>Rhodobacterales</taxon>
        <taxon>Roseobacteraceae</taxon>
        <taxon>Thalassovita</taxon>
    </lineage>
</organism>
<proteinExistence type="predicted"/>
<reference evidence="1 2" key="1">
    <citation type="submission" date="2015-09" db="EMBL/GenBank/DDBJ databases">
        <authorList>
            <consortium name="Swine Surveillance"/>
        </authorList>
    </citation>
    <scope>NUCLEOTIDE SEQUENCE [LARGE SCALE GENOMIC DNA]</scope>
    <source>
        <strain evidence="1 2">CECT 8383</strain>
    </source>
</reference>
<dbReference type="AlphaFoldDB" id="A0A0P1H3Z4"/>
<evidence type="ECO:0000313" key="2">
    <source>
        <dbReference type="Proteomes" id="UP000051681"/>
    </source>
</evidence>
<evidence type="ECO:0000313" key="1">
    <source>
        <dbReference type="EMBL" id="CUH85216.1"/>
    </source>
</evidence>
<dbReference type="InterPro" id="IPR032675">
    <property type="entry name" value="LRR_dom_sf"/>
</dbReference>
<dbReference type="Proteomes" id="UP000051681">
    <property type="component" value="Unassembled WGS sequence"/>
</dbReference>
<keyword evidence="2" id="KW-1185">Reference proteome</keyword>
<accession>A0A0P1H3Z4</accession>
<dbReference type="SUPFAM" id="SSF52047">
    <property type="entry name" value="RNI-like"/>
    <property type="match status" value="1"/>
</dbReference>
<gene>
    <name evidence="1" type="ORF">TM5383_02444</name>
</gene>
<evidence type="ECO:0008006" key="3">
    <source>
        <dbReference type="Google" id="ProtNLM"/>
    </source>
</evidence>